<feature type="compositionally biased region" description="Basic and acidic residues" evidence="1">
    <location>
        <begin position="1752"/>
        <end position="1767"/>
    </location>
</feature>
<feature type="region of interest" description="Disordered" evidence="1">
    <location>
        <begin position="1713"/>
        <end position="1767"/>
    </location>
</feature>
<dbReference type="InParanoid" id="A0A136ITM5"/>
<reference evidence="3" key="1">
    <citation type="submission" date="2016-02" db="EMBL/GenBank/DDBJ databases">
        <title>Draft genome sequence of Microdochium bolleyi, a fungal endophyte of beachgrass.</title>
        <authorList>
            <consortium name="DOE Joint Genome Institute"/>
            <person name="David A.S."/>
            <person name="May G."/>
            <person name="Haridas S."/>
            <person name="Lim J."/>
            <person name="Wang M."/>
            <person name="Labutti K."/>
            <person name="Lipzen A."/>
            <person name="Barry K."/>
            <person name="Grigoriev I.V."/>
        </authorList>
    </citation>
    <scope>NUCLEOTIDE SEQUENCE [LARGE SCALE GENOMIC DNA]</scope>
    <source>
        <strain evidence="3">J235TASD1</strain>
    </source>
</reference>
<dbReference type="STRING" id="196109.A0A136ITM5"/>
<accession>A0A136ITM5</accession>
<dbReference type="OrthoDB" id="2549237at2759"/>
<proteinExistence type="predicted"/>
<organism evidence="2 3">
    <name type="scientific">Microdochium bolleyi</name>
    <dbReference type="NCBI Taxonomy" id="196109"/>
    <lineage>
        <taxon>Eukaryota</taxon>
        <taxon>Fungi</taxon>
        <taxon>Dikarya</taxon>
        <taxon>Ascomycota</taxon>
        <taxon>Pezizomycotina</taxon>
        <taxon>Sordariomycetes</taxon>
        <taxon>Xylariomycetidae</taxon>
        <taxon>Xylariales</taxon>
        <taxon>Microdochiaceae</taxon>
        <taxon>Microdochium</taxon>
    </lineage>
</organism>
<dbReference type="Proteomes" id="UP000070501">
    <property type="component" value="Unassembled WGS sequence"/>
</dbReference>
<feature type="compositionally biased region" description="Acidic residues" evidence="1">
    <location>
        <begin position="1713"/>
        <end position="1722"/>
    </location>
</feature>
<name>A0A136ITM5_9PEZI</name>
<dbReference type="EMBL" id="KQ964258">
    <property type="protein sequence ID" value="KXJ88394.1"/>
    <property type="molecule type" value="Genomic_DNA"/>
</dbReference>
<keyword evidence="3" id="KW-1185">Reference proteome</keyword>
<gene>
    <name evidence="2" type="ORF">Micbo1qcDRAFT_235761</name>
</gene>
<evidence type="ECO:0000256" key="1">
    <source>
        <dbReference type="SAM" id="MobiDB-lite"/>
    </source>
</evidence>
<evidence type="ECO:0000313" key="3">
    <source>
        <dbReference type="Proteomes" id="UP000070501"/>
    </source>
</evidence>
<sequence>MASHLDHAAIRSLTPAETAAHLHQRTEQLGWRTAWDSLLSQIRSGLLPSTLVHIFLAQCRDPEPVVEAMQQDWSALTRQTGIKHFGRWTRQDDSFVSVWAAVGDTAGLVQLLAAFSVSEVEQFCRALQRNCKDNGRQEARRRKLTRLYNSLISHPDASFPNPDRRPLSDFYHVLVPSCTSDVVLRSTTKKTKPKRSTVKAHLPVFQQACLDSIFAVPVPSEQLSVWAYVLDIDIEFAFTVLEKLSESPPHLKHNAGCVVWTLFLPLAKRLARRKEHAPVQARLYDLLFKCITIEPSIANTIRDNLFTPAVRAWRDCRSHNDIMDSRLARLISIAPAAHSRQPITVLLRQVHEQARFPLLRMIFQCNLDLQVDLDLGMKGTVQKMSDEKTKQWWPHETFRLLPRLTALQLFEGVQSGSVPGCFSEDHRYGSYVPEDPNSNDGDSTPDMEYFKAGLYARADRQDTGEGAWRGHTDRVIAERKTKAASAREATDREKWAQSAIKLSVATGSIDTFASTLQWARRFNKDPLVGHKLLSIDNEGTALLAGMPEWARFESIGGEAAVAERIIRGNEVVMHVLDTAAKLSHEPGFRSNKVANARVLPGDVFRERLARAESLISRKLVTDEWVIAHVWTPTVKMLIDAERFFLADGHQVLGHTHIEGLLAQEVYCSSRHIQWFIDSLAKQRDELWREHRARHRPATTTLPAPWPRGLSVSALLPVGTDDKTALLPDMPYFQGRLRAVVFASQASVMMAPPEDEEEKEAIGPFTDSYGYALRVWVGLSPRSEREHRVAEAWAHATTALTGDRMSSSEAARFWAGHFVMAGISEKLLPTTPYEDLRITALPATGDPSFPAEWNPQPAPRPARDLPKTCLDCMLQAAGWMSIYTWQAKPTMESTFSAATSRTLAAPTLWSDRYLLLLPVAERDAFTVAALGLLNARYGAKSSRLLKPYPSENAVRIPAVYLDEEFLEKQNKDLTQGSLRRESILTVISHLSASIPNDLLVDLARSLFERMDKDEREGRQDPEVRKVAVSIVHRIAAGDHPVTACEFVRLVVLERQDDSSWHRQVLDRAFLKDLPAKDAKAFFKDLALAIQQKLQEQRSRFREQKAVVASETTPSTEAANSGPVVKITTIKMIAQLLRWANFADRDFALEILTGLLRHSSHPDVVICIVEGLLQQKAESDDEIIKSKIVDIVAEHIVPLASSLDERNPLTEEAWCKLEAGEGDIPELYSADKEELPPLLGLLAAATEHAADADDSSEERRIWLERVIIPVIHLSAANHVRWTRLFLQRNGFSAAVVDVLPAVPPRISTLLGPFEAYTEHMPADTTDTVMRLLGVISFPPTALRNVIRRIKADKELRGTGGAKHFLQTWCADAMGWGKFAYPEGIRVLTTFLKTMGTSGVSRPREGQAGLTLAGLQQFLIRLSTAQIRRGQQSLLERIDMHLTTTPATTSVEDAQEYRRRWERNIRPVLREQLAATEALEAHVAKDPQDPGPRKANEDLPGCSQRYRLEIILHTHARHVGEDVDHAAVAACADALLAEVDVIIAAGHPHDDGGALTRVLHAAQGVYHGRHAVMLALRLGAVDEDGDNGGGEQATAGFLSAVMRRNMGVFLARSLLVHTARSSARKHDHSHADAEASARAEEEERALAGQVLALVLGAWAGSSSSYVQSQADAVFTQTYALTPGGGGLKWLVETLQGKNKELAETGEVKDEDVEVEEEWEEEEEAGAGDGLMDWTSSTFGGGRETTVVSGSRQRSFRQDAKSNERESQRSS</sequence>
<protein>
    <submittedName>
        <fullName evidence="2">Uncharacterized protein</fullName>
    </submittedName>
</protein>
<evidence type="ECO:0000313" key="2">
    <source>
        <dbReference type="EMBL" id="KXJ88394.1"/>
    </source>
</evidence>